<proteinExistence type="predicted"/>
<sequence>MQLSSKEISSGNDLSDIEVLRRGLSDEGCGCPEEELVILNTHVTIHLEPDGSGHAFYDSGDWQEEELFADVTTIPELRIAAKKHLEKLYGI</sequence>
<protein>
    <submittedName>
        <fullName evidence="1">Uncharacterized protein</fullName>
    </submittedName>
</protein>
<keyword evidence="2" id="KW-1185">Reference proteome</keyword>
<evidence type="ECO:0000313" key="1">
    <source>
        <dbReference type="EMBL" id="GLQ31647.1"/>
    </source>
</evidence>
<name>A0AA37W609_9GAMM</name>
<evidence type="ECO:0000313" key="2">
    <source>
        <dbReference type="Proteomes" id="UP001161389"/>
    </source>
</evidence>
<comment type="caution">
    <text evidence="1">The sequence shown here is derived from an EMBL/GenBank/DDBJ whole genome shotgun (WGS) entry which is preliminary data.</text>
</comment>
<reference evidence="1" key="2">
    <citation type="submission" date="2023-01" db="EMBL/GenBank/DDBJ databases">
        <title>Draft genome sequence of Litoribrevibacter albus strain NBRC 110071.</title>
        <authorList>
            <person name="Sun Q."/>
            <person name="Mori K."/>
        </authorList>
    </citation>
    <scope>NUCLEOTIDE SEQUENCE</scope>
    <source>
        <strain evidence="1">NBRC 110071</strain>
    </source>
</reference>
<dbReference type="AlphaFoldDB" id="A0AA37W609"/>
<dbReference type="RefSeq" id="WP_284381331.1">
    <property type="nucleotide sequence ID" value="NZ_BSNM01000014.1"/>
</dbReference>
<reference evidence="1" key="1">
    <citation type="journal article" date="2014" name="Int. J. Syst. Evol. Microbiol.">
        <title>Complete genome sequence of Corynebacterium casei LMG S-19264T (=DSM 44701T), isolated from a smear-ripened cheese.</title>
        <authorList>
            <consortium name="US DOE Joint Genome Institute (JGI-PGF)"/>
            <person name="Walter F."/>
            <person name="Albersmeier A."/>
            <person name="Kalinowski J."/>
            <person name="Ruckert C."/>
        </authorList>
    </citation>
    <scope>NUCLEOTIDE SEQUENCE</scope>
    <source>
        <strain evidence="1">NBRC 110071</strain>
    </source>
</reference>
<dbReference type="Proteomes" id="UP001161389">
    <property type="component" value="Unassembled WGS sequence"/>
</dbReference>
<accession>A0AA37W609</accession>
<dbReference type="EMBL" id="BSNM01000014">
    <property type="protein sequence ID" value="GLQ31647.1"/>
    <property type="molecule type" value="Genomic_DNA"/>
</dbReference>
<organism evidence="1 2">
    <name type="scientific">Litoribrevibacter albus</name>
    <dbReference type="NCBI Taxonomy" id="1473156"/>
    <lineage>
        <taxon>Bacteria</taxon>
        <taxon>Pseudomonadati</taxon>
        <taxon>Pseudomonadota</taxon>
        <taxon>Gammaproteobacteria</taxon>
        <taxon>Oceanospirillales</taxon>
        <taxon>Oceanospirillaceae</taxon>
        <taxon>Litoribrevibacter</taxon>
    </lineage>
</organism>
<gene>
    <name evidence="1" type="ORF">GCM10007876_21260</name>
</gene>